<dbReference type="Gene3D" id="3.40.50.12370">
    <property type="match status" value="1"/>
</dbReference>
<protein>
    <submittedName>
        <fullName evidence="4">Universal stress protein</fullName>
    </submittedName>
</protein>
<keyword evidence="5" id="KW-1185">Reference proteome</keyword>
<dbReference type="InterPro" id="IPR006015">
    <property type="entry name" value="Universal_stress_UspA"/>
</dbReference>
<comment type="similarity">
    <text evidence="1">Belongs to the universal stress protein A family.</text>
</comment>
<evidence type="ECO:0000313" key="4">
    <source>
        <dbReference type="EMBL" id="MCQ8771228.1"/>
    </source>
</evidence>
<dbReference type="PANTHER" id="PTHR31964:SF113">
    <property type="entry name" value="USPA DOMAIN-CONTAINING PROTEIN"/>
    <property type="match status" value="1"/>
</dbReference>
<sequence>MARTVERTVERVVVGVDGSAGSVAALRQGAQEAARHGAALCPVLAWSPPGGEAADALQPAPADVRAYWEAQARRALTKTCERALGAAPFRLRVAPRIVRAEPGPALVASARHDTDMLVLGAGSHGLWHRFLHGSVSRHCLRHARGPVLVVHPDEADVKDARGAARPPRRHPPVVVPVGPTDTWNRPTGPERDS</sequence>
<evidence type="ECO:0000256" key="2">
    <source>
        <dbReference type="SAM" id="MobiDB-lite"/>
    </source>
</evidence>
<feature type="domain" description="UspA" evidence="3">
    <location>
        <begin position="10"/>
        <end position="151"/>
    </location>
</feature>
<dbReference type="PANTHER" id="PTHR31964">
    <property type="entry name" value="ADENINE NUCLEOTIDE ALPHA HYDROLASES-LIKE SUPERFAMILY PROTEIN"/>
    <property type="match status" value="1"/>
</dbReference>
<accession>A0A9X2LHF2</accession>
<dbReference type="InterPro" id="IPR006016">
    <property type="entry name" value="UspA"/>
</dbReference>
<reference evidence="4" key="1">
    <citation type="submission" date="2022-06" db="EMBL/GenBank/DDBJ databases">
        <title>WGS of actinobacteria.</title>
        <authorList>
            <person name="Thawai C."/>
        </authorList>
    </citation>
    <scope>NUCLEOTIDE SEQUENCE</scope>
    <source>
        <strain evidence="4">AA8</strain>
    </source>
</reference>
<dbReference type="EMBL" id="JANIID010000013">
    <property type="protein sequence ID" value="MCQ8771228.1"/>
    <property type="molecule type" value="Genomic_DNA"/>
</dbReference>
<evidence type="ECO:0000256" key="1">
    <source>
        <dbReference type="ARBA" id="ARBA00008791"/>
    </source>
</evidence>
<evidence type="ECO:0000259" key="3">
    <source>
        <dbReference type="Pfam" id="PF00582"/>
    </source>
</evidence>
<dbReference type="SUPFAM" id="SSF52402">
    <property type="entry name" value="Adenine nucleotide alpha hydrolases-like"/>
    <property type="match status" value="1"/>
</dbReference>
<dbReference type="Pfam" id="PF00582">
    <property type="entry name" value="Usp"/>
    <property type="match status" value="1"/>
</dbReference>
<evidence type="ECO:0000313" key="5">
    <source>
        <dbReference type="Proteomes" id="UP001142374"/>
    </source>
</evidence>
<gene>
    <name evidence="4" type="ORF">NQU55_15855</name>
</gene>
<organism evidence="4 5">
    <name type="scientific">Streptomyces telluris</name>
    <dbReference type="NCBI Taxonomy" id="2720021"/>
    <lineage>
        <taxon>Bacteria</taxon>
        <taxon>Bacillati</taxon>
        <taxon>Actinomycetota</taxon>
        <taxon>Actinomycetes</taxon>
        <taxon>Kitasatosporales</taxon>
        <taxon>Streptomycetaceae</taxon>
        <taxon>Streptomyces</taxon>
    </lineage>
</organism>
<feature type="region of interest" description="Disordered" evidence="2">
    <location>
        <begin position="158"/>
        <end position="193"/>
    </location>
</feature>
<dbReference type="AlphaFoldDB" id="A0A9X2LHF2"/>
<comment type="caution">
    <text evidence="4">The sequence shown here is derived from an EMBL/GenBank/DDBJ whole genome shotgun (WGS) entry which is preliminary data.</text>
</comment>
<dbReference type="PRINTS" id="PR01438">
    <property type="entry name" value="UNVRSLSTRESS"/>
</dbReference>
<name>A0A9X2LHF2_9ACTN</name>
<proteinExistence type="inferred from homology"/>
<dbReference type="RefSeq" id="WP_168094423.1">
    <property type="nucleotide sequence ID" value="NZ_JAATER010000251.1"/>
</dbReference>
<dbReference type="Proteomes" id="UP001142374">
    <property type="component" value="Unassembled WGS sequence"/>
</dbReference>